<evidence type="ECO:0000313" key="3">
    <source>
        <dbReference type="EMBL" id="GIZ50200.1"/>
    </source>
</evidence>
<keyword evidence="4" id="KW-1185">Reference proteome</keyword>
<dbReference type="Pfam" id="PF20332">
    <property type="entry name" value="DUF6627"/>
    <property type="match status" value="1"/>
</dbReference>
<protein>
    <recommendedName>
        <fullName evidence="5">PA2779 family protein</fullName>
    </recommendedName>
</protein>
<dbReference type="EMBL" id="BPMK01000001">
    <property type="protein sequence ID" value="GIZ50200.1"/>
    <property type="molecule type" value="Genomic_DNA"/>
</dbReference>
<name>A0ABQ4Q098_9BURK</name>
<keyword evidence="2" id="KW-0732">Signal</keyword>
<dbReference type="InterPro" id="IPR046735">
    <property type="entry name" value="PA2779-like"/>
</dbReference>
<dbReference type="Proteomes" id="UP000887222">
    <property type="component" value="Unassembled WGS sequence"/>
</dbReference>
<keyword evidence="1" id="KW-1133">Transmembrane helix</keyword>
<evidence type="ECO:0008006" key="5">
    <source>
        <dbReference type="Google" id="ProtNLM"/>
    </source>
</evidence>
<dbReference type="InterPro" id="IPR016924">
    <property type="entry name" value="UCP029543"/>
</dbReference>
<reference evidence="3 4" key="1">
    <citation type="journal article" date="2022" name="Int. J. Syst. Evol. Microbiol.">
        <title>Noviherbaspirillum aridicola sp. nov., isolated from an arid soil in Pakistan.</title>
        <authorList>
            <person name="Khan I.U."/>
            <person name="Saqib M."/>
            <person name="Amin A."/>
            <person name="Hussain F."/>
            <person name="Li L."/>
            <person name="Liu Y.H."/>
            <person name="Fang B.Z."/>
            <person name="Ahmed I."/>
            <person name="Li W.J."/>
        </authorList>
    </citation>
    <scope>NUCLEOTIDE SEQUENCE [LARGE SCALE GENOMIC DNA]</scope>
    <source>
        <strain evidence="3 4">NCCP-691</strain>
    </source>
</reference>
<evidence type="ECO:0000313" key="4">
    <source>
        <dbReference type="Proteomes" id="UP000887222"/>
    </source>
</evidence>
<accession>A0ABQ4Q098</accession>
<organism evidence="3 4">
    <name type="scientific">Noviherbaspirillum aridicola</name>
    <dbReference type="NCBI Taxonomy" id="2849687"/>
    <lineage>
        <taxon>Bacteria</taxon>
        <taxon>Pseudomonadati</taxon>
        <taxon>Pseudomonadota</taxon>
        <taxon>Betaproteobacteria</taxon>
        <taxon>Burkholderiales</taxon>
        <taxon>Oxalobacteraceae</taxon>
        <taxon>Noviherbaspirillum</taxon>
    </lineage>
</organism>
<feature type="transmembrane region" description="Helical" evidence="1">
    <location>
        <begin position="98"/>
        <end position="118"/>
    </location>
</feature>
<sequence length="128" mass="13865">MNTFKRLTASLLVVCMTSLSVPLQANAAIISTQEAAGPAASAERDRVIDFLKRDEVRKAIEAQGVDAQAAVDRVQAMSDEEVQQLAGRIDQMPAGGDVLGILFTVFIILLVTDILGFTKIFPFTRSIR</sequence>
<comment type="caution">
    <text evidence="3">The sequence shown here is derived from an EMBL/GenBank/DDBJ whole genome shotgun (WGS) entry which is preliminary data.</text>
</comment>
<evidence type="ECO:0000256" key="1">
    <source>
        <dbReference type="SAM" id="Phobius"/>
    </source>
</evidence>
<evidence type="ECO:0000256" key="2">
    <source>
        <dbReference type="SAM" id="SignalP"/>
    </source>
</evidence>
<keyword evidence="1" id="KW-0812">Transmembrane</keyword>
<dbReference type="PIRSF" id="PIRSF029543">
    <property type="entry name" value="UCP029543"/>
    <property type="match status" value="1"/>
</dbReference>
<feature type="chain" id="PRO_5046732163" description="PA2779 family protein" evidence="2">
    <location>
        <begin position="28"/>
        <end position="128"/>
    </location>
</feature>
<feature type="signal peptide" evidence="2">
    <location>
        <begin position="1"/>
        <end position="27"/>
    </location>
</feature>
<dbReference type="RefSeq" id="WP_220806380.1">
    <property type="nucleotide sequence ID" value="NZ_BPMK01000001.1"/>
</dbReference>
<keyword evidence="1" id="KW-0472">Membrane</keyword>
<gene>
    <name evidence="3" type="ORF">NCCP691_02140</name>
</gene>
<dbReference type="NCBIfam" id="NF033919">
    <property type="entry name" value="PA2779_fam"/>
    <property type="match status" value="1"/>
</dbReference>
<proteinExistence type="predicted"/>